<dbReference type="Proteomes" id="UP000320333">
    <property type="component" value="Unassembled WGS sequence"/>
</dbReference>
<name>A0A507EW56_9FUNG</name>
<feature type="compositionally biased region" description="Polar residues" evidence="2">
    <location>
        <begin position="93"/>
        <end position="110"/>
    </location>
</feature>
<dbReference type="EMBL" id="QEAP01000359">
    <property type="protein sequence ID" value="TPX68313.1"/>
    <property type="molecule type" value="Genomic_DNA"/>
</dbReference>
<evidence type="ECO:0000313" key="4">
    <source>
        <dbReference type="EMBL" id="TPX68313.1"/>
    </source>
</evidence>
<protein>
    <recommendedName>
        <fullName evidence="3">Rho-GAP domain-containing protein</fullName>
    </recommendedName>
</protein>
<evidence type="ECO:0000313" key="5">
    <source>
        <dbReference type="Proteomes" id="UP000320333"/>
    </source>
</evidence>
<dbReference type="CDD" id="cd00159">
    <property type="entry name" value="RhoGAP"/>
    <property type="match status" value="1"/>
</dbReference>
<dbReference type="InterPro" id="IPR000198">
    <property type="entry name" value="RhoGAP_dom"/>
</dbReference>
<feature type="compositionally biased region" description="Low complexity" evidence="2">
    <location>
        <begin position="200"/>
        <end position="211"/>
    </location>
</feature>
<sequence>MDTASAQPTGSRAAAQERPAQTTQLLSPQAPDQSRQRGASGVRTSSLGDGLNTGLNTNKANSYLGANPVSSSAGNISSSNVNSQPVNLAHSEPSPQAPINSNSNSNQARNIQPAVQNPPVAVPAKGMSRFINMFKSQPSPSQHETHQTADSQLANQTLTLSPSAPASPQSRVPSNTPATKSSRTDLFKRASNPKPLQHTSQPSLSSTSGDGSSMGGKQPSLINFRRQGSGVNPPTPMVSPSSSVAHMPEYPLPSDMPMIASAVADPAGFVFGVTIAEAAARAGKNGIPDIVVQCVEYLERKNLIDTEGLYRIPGSIKRVKEWAAKFDAYGYSSGGGGGSGYSAYEADVGPSSFSSSAEHLTVPESLSVLTKRSSSLPNNRAVTGVGLWHANANGCPSTPGFAVNLDNETAPTVASLLKKYLSSVKGKFAPPALWEVLDTIALDINMGPPTPEVVHGIRTHIDAVLLSKEHMHTFAYFMLHLHRVQSLSAINLMTPRNLALCIFVPAKEGAEYVVRYADVIFGNVPLVPAEFIELLPKADPVVAVDVDPSGLMTPPKRWLDSPEPGKKGEDHGVEEGLEDLQIESAKPVGNQPPVASLTPIESPVHDVKRPAFDVAAVNLAGSLTQDMLAAIPSLSSADLMPSAKAAAKET</sequence>
<dbReference type="Gene3D" id="1.10.555.10">
    <property type="entry name" value="Rho GTPase activation protein"/>
    <property type="match status" value="1"/>
</dbReference>
<feature type="compositionally biased region" description="Polar residues" evidence="2">
    <location>
        <begin position="19"/>
        <end position="54"/>
    </location>
</feature>
<dbReference type="Pfam" id="PF00620">
    <property type="entry name" value="RhoGAP"/>
    <property type="match status" value="2"/>
</dbReference>
<feature type="domain" description="Rho-GAP" evidence="3">
    <location>
        <begin position="273"/>
        <end position="543"/>
    </location>
</feature>
<feature type="compositionally biased region" description="Basic and acidic residues" evidence="2">
    <location>
        <begin position="557"/>
        <end position="574"/>
    </location>
</feature>
<feature type="compositionally biased region" description="Polar residues" evidence="2">
    <location>
        <begin position="159"/>
        <end position="181"/>
    </location>
</feature>
<dbReference type="InterPro" id="IPR008936">
    <property type="entry name" value="Rho_GTPase_activation_prot"/>
</dbReference>
<dbReference type="SMART" id="SM00324">
    <property type="entry name" value="RhoGAP"/>
    <property type="match status" value="1"/>
</dbReference>
<dbReference type="GO" id="GO:0005096">
    <property type="term" value="F:GTPase activator activity"/>
    <property type="evidence" value="ECO:0007669"/>
    <property type="project" value="UniProtKB-KW"/>
</dbReference>
<feature type="compositionally biased region" description="Polar residues" evidence="2">
    <location>
        <begin position="1"/>
        <end position="10"/>
    </location>
</feature>
<dbReference type="SUPFAM" id="SSF48350">
    <property type="entry name" value="GTPase activation domain, GAP"/>
    <property type="match status" value="1"/>
</dbReference>
<dbReference type="GO" id="GO:0007165">
    <property type="term" value="P:signal transduction"/>
    <property type="evidence" value="ECO:0007669"/>
    <property type="project" value="InterPro"/>
</dbReference>
<dbReference type="GO" id="GO:0005737">
    <property type="term" value="C:cytoplasm"/>
    <property type="evidence" value="ECO:0007669"/>
    <property type="project" value="TreeGrafter"/>
</dbReference>
<feature type="region of interest" description="Disordered" evidence="2">
    <location>
        <begin position="1"/>
        <end position="54"/>
    </location>
</feature>
<evidence type="ECO:0000256" key="1">
    <source>
        <dbReference type="ARBA" id="ARBA00022468"/>
    </source>
</evidence>
<proteinExistence type="predicted"/>
<dbReference type="PANTHER" id="PTHR23176">
    <property type="entry name" value="RHO/RAC/CDC GTPASE-ACTIVATING PROTEIN"/>
    <property type="match status" value="1"/>
</dbReference>
<comment type="caution">
    <text evidence="4">The sequence shown here is derived from an EMBL/GenBank/DDBJ whole genome shotgun (WGS) entry which is preliminary data.</text>
</comment>
<dbReference type="PROSITE" id="PS50238">
    <property type="entry name" value="RHOGAP"/>
    <property type="match status" value="1"/>
</dbReference>
<dbReference type="PANTHER" id="PTHR23176:SF129">
    <property type="entry name" value="RHO GTPASE ACTIVATING PROTEIN AT 16F, ISOFORM E-RELATED"/>
    <property type="match status" value="1"/>
</dbReference>
<feature type="region of interest" description="Disordered" evidence="2">
    <location>
        <begin position="71"/>
        <end position="121"/>
    </location>
</feature>
<evidence type="ECO:0000256" key="2">
    <source>
        <dbReference type="SAM" id="MobiDB-lite"/>
    </source>
</evidence>
<feature type="compositionally biased region" description="Low complexity" evidence="2">
    <location>
        <begin position="112"/>
        <end position="121"/>
    </location>
</feature>
<dbReference type="InterPro" id="IPR050729">
    <property type="entry name" value="Rho-GAP"/>
</dbReference>
<keyword evidence="5" id="KW-1185">Reference proteome</keyword>
<dbReference type="OrthoDB" id="2121436at2759"/>
<accession>A0A507EW56</accession>
<dbReference type="AlphaFoldDB" id="A0A507EW56"/>
<reference evidence="4 5" key="1">
    <citation type="journal article" date="2019" name="Sci. Rep.">
        <title>Comparative genomics of chytrid fungi reveal insights into the obligate biotrophic and pathogenic lifestyle of Synchytrium endobioticum.</title>
        <authorList>
            <person name="van de Vossenberg B.T.L.H."/>
            <person name="Warris S."/>
            <person name="Nguyen H.D.T."/>
            <person name="van Gent-Pelzer M.P.E."/>
            <person name="Joly D.L."/>
            <person name="van de Geest H.C."/>
            <person name="Bonants P.J.M."/>
            <person name="Smith D.S."/>
            <person name="Levesque C.A."/>
            <person name="van der Lee T.A.J."/>
        </authorList>
    </citation>
    <scope>NUCLEOTIDE SEQUENCE [LARGE SCALE GENOMIC DNA]</scope>
    <source>
        <strain evidence="4 5">CBS 675.73</strain>
    </source>
</reference>
<organism evidence="4 5">
    <name type="scientific">Chytriomyces confervae</name>
    <dbReference type="NCBI Taxonomy" id="246404"/>
    <lineage>
        <taxon>Eukaryota</taxon>
        <taxon>Fungi</taxon>
        <taxon>Fungi incertae sedis</taxon>
        <taxon>Chytridiomycota</taxon>
        <taxon>Chytridiomycota incertae sedis</taxon>
        <taxon>Chytridiomycetes</taxon>
        <taxon>Chytridiales</taxon>
        <taxon>Chytriomycetaceae</taxon>
        <taxon>Chytriomyces</taxon>
    </lineage>
</organism>
<keyword evidence="1" id="KW-0343">GTPase activation</keyword>
<feature type="region of interest" description="Disordered" evidence="2">
    <location>
        <begin position="553"/>
        <end position="574"/>
    </location>
</feature>
<evidence type="ECO:0000259" key="3">
    <source>
        <dbReference type="PROSITE" id="PS50238"/>
    </source>
</evidence>
<feature type="region of interest" description="Disordered" evidence="2">
    <location>
        <begin position="159"/>
        <end position="243"/>
    </location>
</feature>
<feature type="compositionally biased region" description="Low complexity" evidence="2">
    <location>
        <begin position="71"/>
        <end position="83"/>
    </location>
</feature>
<gene>
    <name evidence="4" type="ORF">CcCBS67573_g07210</name>
</gene>